<comment type="caution">
    <text evidence="1">The sequence shown here is derived from an EMBL/GenBank/DDBJ whole genome shotgun (WGS) entry which is preliminary data.</text>
</comment>
<reference evidence="1 2" key="1">
    <citation type="journal article" date="2019" name="Microb. Cell Fact.">
        <title>Exploring novel herbicidin analogues by transcriptional regulator overexpression and MS/MS molecular networking.</title>
        <authorList>
            <person name="Shi Y."/>
            <person name="Gu R."/>
            <person name="Li Y."/>
            <person name="Wang X."/>
            <person name="Ren W."/>
            <person name="Li X."/>
            <person name="Wang L."/>
            <person name="Xie Y."/>
            <person name="Hong B."/>
        </authorList>
    </citation>
    <scope>NUCLEOTIDE SEQUENCE [LARGE SCALE GENOMIC DNA]</scope>
    <source>
        <strain evidence="1 2">US-43</strain>
    </source>
</reference>
<name>A0A5N5W6P2_STRMB</name>
<accession>A0A5N5W6P2</accession>
<organism evidence="1 2">
    <name type="scientific">Streptomyces mobaraensis</name>
    <name type="common">Streptoverticillium mobaraense</name>
    <dbReference type="NCBI Taxonomy" id="35621"/>
    <lineage>
        <taxon>Bacteria</taxon>
        <taxon>Bacillati</taxon>
        <taxon>Actinomycetota</taxon>
        <taxon>Actinomycetes</taxon>
        <taxon>Kitasatosporales</taxon>
        <taxon>Streptomycetaceae</taxon>
        <taxon>Streptomyces</taxon>
    </lineage>
</organism>
<gene>
    <name evidence="1" type="ORF">FRZ00_16470</name>
</gene>
<dbReference type="SUPFAM" id="SSF89372">
    <property type="entry name" value="Fucose-specific lectin"/>
    <property type="match status" value="1"/>
</dbReference>
<dbReference type="OrthoDB" id="4307815at2"/>
<dbReference type="Proteomes" id="UP000327000">
    <property type="component" value="Unassembled WGS sequence"/>
</dbReference>
<proteinExistence type="predicted"/>
<sequence>MARTATPTTGWLLRGQDGRLTAYAPAANGLLRWTETAPGGPGWTGPERITVPGLEPHLSLCRTPQGYVYLFGVRTRETDDGRTETDVVYATQFQPGRALTPWRSIGTPYGQDQERAARIGAPAAVVDKNGPQVFLRNAGGGVCGRRQDAKGVWGAWTDMKGSNVLDSLATTVTEDGRAELLAPCDGSVQSWRQEEPGGPLKRVRNIPATPLAGSAACLDAGEGRVSHFWRDAADSALRVHTRAVGDPEDDVTPVPLGPSDDEGTGPVAALRITIDGHDCTVLAQRTASGLPAVAAYPTGDEKAGAFWSKTGEACVGAPAMALDAAGRVVLAAFAPDGGLCVTRQKEEAGLALGRWVRV</sequence>
<dbReference type="AlphaFoldDB" id="A0A5N5W6P2"/>
<evidence type="ECO:0000313" key="2">
    <source>
        <dbReference type="Proteomes" id="UP000327000"/>
    </source>
</evidence>
<dbReference type="EMBL" id="VOKX01000032">
    <property type="protein sequence ID" value="KAB7843569.1"/>
    <property type="molecule type" value="Genomic_DNA"/>
</dbReference>
<protein>
    <submittedName>
        <fullName evidence="1">Uncharacterized protein</fullName>
    </submittedName>
</protein>
<evidence type="ECO:0000313" key="1">
    <source>
        <dbReference type="EMBL" id="KAB7843569.1"/>
    </source>
</evidence>
<keyword evidence="2" id="KW-1185">Reference proteome</keyword>
<dbReference type="RefSeq" id="WP_152263992.1">
    <property type="nucleotide sequence ID" value="NZ_VOKX01000032.1"/>
</dbReference>